<protein>
    <submittedName>
        <fullName evidence="3">Glycosyltransferase family 4 protein</fullName>
    </submittedName>
</protein>
<keyword evidence="3" id="KW-0808">Transferase</keyword>
<dbReference type="PANTHER" id="PTHR45947">
    <property type="entry name" value="SULFOQUINOVOSYL TRANSFERASE SQD2"/>
    <property type="match status" value="1"/>
</dbReference>
<feature type="compositionally biased region" description="Basic and acidic residues" evidence="1">
    <location>
        <begin position="12"/>
        <end position="30"/>
    </location>
</feature>
<evidence type="ECO:0000313" key="4">
    <source>
        <dbReference type="Proteomes" id="UP000319836"/>
    </source>
</evidence>
<feature type="region of interest" description="Disordered" evidence="1">
    <location>
        <begin position="1"/>
        <end position="42"/>
    </location>
</feature>
<gene>
    <name evidence="3" type="ORF">E6K80_13325</name>
</gene>
<dbReference type="AlphaFoldDB" id="A0A538TZ55"/>
<dbReference type="Pfam" id="PF13692">
    <property type="entry name" value="Glyco_trans_1_4"/>
    <property type="match status" value="1"/>
</dbReference>
<feature type="domain" description="Glycosyltransferase subfamily 4-like N-terminal" evidence="2">
    <location>
        <begin position="62"/>
        <end position="223"/>
    </location>
</feature>
<reference evidence="3 4" key="1">
    <citation type="journal article" date="2019" name="Nat. Microbiol.">
        <title>Mediterranean grassland soil C-N compound turnover is dependent on rainfall and depth, and is mediated by genomically divergent microorganisms.</title>
        <authorList>
            <person name="Diamond S."/>
            <person name="Andeer P.F."/>
            <person name="Li Z."/>
            <person name="Crits-Christoph A."/>
            <person name="Burstein D."/>
            <person name="Anantharaman K."/>
            <person name="Lane K.R."/>
            <person name="Thomas B.C."/>
            <person name="Pan C."/>
            <person name="Northen T.R."/>
            <person name="Banfield J.F."/>
        </authorList>
    </citation>
    <scope>NUCLEOTIDE SEQUENCE [LARGE SCALE GENOMIC DNA]</scope>
    <source>
        <strain evidence="3">WS_10</strain>
    </source>
</reference>
<dbReference type="InterPro" id="IPR050194">
    <property type="entry name" value="Glycosyltransferase_grp1"/>
</dbReference>
<evidence type="ECO:0000259" key="2">
    <source>
        <dbReference type="Pfam" id="PF13579"/>
    </source>
</evidence>
<evidence type="ECO:0000256" key="1">
    <source>
        <dbReference type="SAM" id="MobiDB-lite"/>
    </source>
</evidence>
<proteinExistence type="predicted"/>
<evidence type="ECO:0000313" key="3">
    <source>
        <dbReference type="EMBL" id="TMQ68936.1"/>
    </source>
</evidence>
<dbReference type="PANTHER" id="PTHR45947:SF14">
    <property type="entry name" value="SLL1723 PROTEIN"/>
    <property type="match status" value="1"/>
</dbReference>
<dbReference type="SUPFAM" id="SSF53756">
    <property type="entry name" value="UDP-Glycosyltransferase/glycogen phosphorylase"/>
    <property type="match status" value="1"/>
</dbReference>
<dbReference type="Proteomes" id="UP000319836">
    <property type="component" value="Unassembled WGS sequence"/>
</dbReference>
<dbReference type="Pfam" id="PF13579">
    <property type="entry name" value="Glyco_trans_4_4"/>
    <property type="match status" value="1"/>
</dbReference>
<dbReference type="Gene3D" id="3.40.50.2000">
    <property type="entry name" value="Glycogen Phosphorylase B"/>
    <property type="match status" value="2"/>
</dbReference>
<comment type="caution">
    <text evidence="3">The sequence shown here is derived from an EMBL/GenBank/DDBJ whole genome shotgun (WGS) entry which is preliminary data.</text>
</comment>
<dbReference type="InterPro" id="IPR028098">
    <property type="entry name" value="Glyco_trans_4-like_N"/>
</dbReference>
<dbReference type="GO" id="GO:0016757">
    <property type="term" value="F:glycosyltransferase activity"/>
    <property type="evidence" value="ECO:0007669"/>
    <property type="project" value="TreeGrafter"/>
</dbReference>
<accession>A0A538TZ55</accession>
<organism evidence="3 4">
    <name type="scientific">Eiseniibacteriota bacterium</name>
    <dbReference type="NCBI Taxonomy" id="2212470"/>
    <lineage>
        <taxon>Bacteria</taxon>
        <taxon>Candidatus Eiseniibacteriota</taxon>
    </lineage>
</organism>
<dbReference type="EMBL" id="VBPA01000361">
    <property type="protein sequence ID" value="TMQ68936.1"/>
    <property type="molecule type" value="Genomic_DNA"/>
</dbReference>
<sequence>MRPHRSGGARLGDARTHLGRERAPRGGDRRRAPRRGGARGGGAVTVSIKVGLVTGQYPPQVGGVGQSAQRVALLLAAAGMSVDVLVLERHPQPIPFDEALATAREGEVRVHRVKVFRPAPGAGEAAEEAEALTQYNREMFQALDHLQARERYDVLHGFFLYPGGYIAALVARTHGIPAIVSIRGNDVGKYAFDPHRLPFVRAALELSSAVTSVASSLTRIADRTLVPIAGKATTILNSVEPGSRAIGARPPLPLNGIVVGSAGLFRYKKGLVYLFKALAGLDGRFEYTLLLAGDYFREEDRDPHVDDLRRFGLERRLVFTGKIPPERMPDYLRLFDVLVFPSLFSEGCPRVLLEAMAVGRAVVGSRAGAIPEVIRHGENGLLVTPGSAEEVAAALTALATDPALRHRLGAAAIETAAAMTPERERDEWLSVYGSVGVAP</sequence>
<name>A0A538TZ55_UNCEI</name>